<keyword evidence="1" id="KW-0472">Membrane</keyword>
<reference evidence="2" key="1">
    <citation type="journal article" date="2015" name="Nature">
        <title>Complex archaea that bridge the gap between prokaryotes and eukaryotes.</title>
        <authorList>
            <person name="Spang A."/>
            <person name="Saw J.H."/>
            <person name="Jorgensen S.L."/>
            <person name="Zaremba-Niedzwiedzka K."/>
            <person name="Martijn J."/>
            <person name="Lind A.E."/>
            <person name="van Eijk R."/>
            <person name="Schleper C."/>
            <person name="Guy L."/>
            <person name="Ettema T.J."/>
        </authorList>
    </citation>
    <scope>NUCLEOTIDE SEQUENCE</scope>
</reference>
<keyword evidence="1" id="KW-0812">Transmembrane</keyword>
<organism evidence="2">
    <name type="scientific">marine sediment metagenome</name>
    <dbReference type="NCBI Taxonomy" id="412755"/>
    <lineage>
        <taxon>unclassified sequences</taxon>
        <taxon>metagenomes</taxon>
        <taxon>ecological metagenomes</taxon>
    </lineage>
</organism>
<gene>
    <name evidence="2" type="ORF">LCGC14_1176430</name>
</gene>
<accession>A0A0F9P6C4</accession>
<dbReference type="EMBL" id="LAZR01005860">
    <property type="protein sequence ID" value="KKM96590.1"/>
    <property type="molecule type" value="Genomic_DNA"/>
</dbReference>
<protein>
    <submittedName>
        <fullName evidence="2">Uncharacterized protein</fullName>
    </submittedName>
</protein>
<evidence type="ECO:0000313" key="2">
    <source>
        <dbReference type="EMBL" id="KKM96590.1"/>
    </source>
</evidence>
<sequence length="86" mass="9792">MIWILLSVLYVAIGYLYADLAWNASEIKEELENIRAVIPPEMIEKKLALAKLILVIGWPICFIGTIVVYIRQVLGIISSMKKDEDE</sequence>
<dbReference type="AlphaFoldDB" id="A0A0F9P6C4"/>
<feature type="transmembrane region" description="Helical" evidence="1">
    <location>
        <begin position="48"/>
        <end position="70"/>
    </location>
</feature>
<name>A0A0F9P6C4_9ZZZZ</name>
<evidence type="ECO:0000256" key="1">
    <source>
        <dbReference type="SAM" id="Phobius"/>
    </source>
</evidence>
<comment type="caution">
    <text evidence="2">The sequence shown here is derived from an EMBL/GenBank/DDBJ whole genome shotgun (WGS) entry which is preliminary data.</text>
</comment>
<proteinExistence type="predicted"/>
<keyword evidence="1" id="KW-1133">Transmembrane helix</keyword>